<dbReference type="RefSeq" id="WP_222872341.1">
    <property type="nucleotide sequence ID" value="NZ_CP039704.1"/>
</dbReference>
<reference evidence="3" key="1">
    <citation type="submission" date="2019-04" db="EMBL/GenBank/DDBJ databases">
        <title>Complete genome sequence of Sphingomonas sp. W1-2-3.</title>
        <authorList>
            <person name="Im W.T."/>
        </authorList>
    </citation>
    <scope>NUCLEOTIDE SEQUENCE [LARGE SCALE GENOMIC DNA]</scope>
    <source>
        <strain evidence="3">W1-2-3</strain>
    </source>
</reference>
<accession>A0A4D7C9F9</accession>
<dbReference type="Gene3D" id="3.40.50.300">
    <property type="entry name" value="P-loop containing nucleotide triphosphate hydrolases"/>
    <property type="match status" value="2"/>
</dbReference>
<name>A0A4D7C9F9_9SPHN</name>
<sequence>MEDVQSFTDSGANVETWILEAARDATPPAPAPTRLGRIVSISGLSLVAQIDPETCGAGGTAELRKGEIVRMHCGAHRVFGMVTGLSIPMPENDGRAELYLAEIELVGETTPESNGRFNRGVSRHPALGEILFLATPDDLETIYNFSCGAAIAIGTLHQAEDRRAYASVDGMLGKHVAMLGSTGSGKSCAVALLLRRLLDRHARAHIVLLDMHGEYAAAFPNRAEVLTPQTMDLPYWLFTADELAEIIVGNRDAGAHADEAILLLKELIPAARRAYAKTIQFPEHLVMLDTPTPYALREVIRLIEEHMGRFDKSQPLIAARWLKNRLETLRADTRFGFMFGGITVRDTMADIMRRMFRIPVDGKPLTIVDLSGVPSEVLNVVLSVLCRITFDFALWSRGEHPILLVCEEAHHYVPADPKSGFEPTKNAVARIAKEGRKYGLSLAIVSQRPAEIDPTILSQCNTVVAFRITNAGTRTSCAA</sequence>
<dbReference type="Proteomes" id="UP000298714">
    <property type="component" value="Chromosome"/>
</dbReference>
<dbReference type="EMBL" id="CP039704">
    <property type="protein sequence ID" value="QCI79543.1"/>
    <property type="molecule type" value="Genomic_DNA"/>
</dbReference>
<dbReference type="InterPro" id="IPR002789">
    <property type="entry name" value="HerA_central"/>
</dbReference>
<dbReference type="SUPFAM" id="SSF52540">
    <property type="entry name" value="P-loop containing nucleoside triphosphate hydrolases"/>
    <property type="match status" value="1"/>
</dbReference>
<dbReference type="PANTHER" id="PTHR42957:SF1">
    <property type="entry name" value="HELICASE MJ1565-RELATED"/>
    <property type="match status" value="1"/>
</dbReference>
<evidence type="ECO:0000259" key="1">
    <source>
        <dbReference type="Pfam" id="PF01935"/>
    </source>
</evidence>
<dbReference type="Pfam" id="PF01935">
    <property type="entry name" value="DUF87"/>
    <property type="match status" value="1"/>
</dbReference>
<dbReference type="PANTHER" id="PTHR42957">
    <property type="entry name" value="HELICASE MJ1565-RELATED"/>
    <property type="match status" value="1"/>
</dbReference>
<proteinExistence type="predicted"/>
<organism evidence="2 3">
    <name type="scientific">Hankyongella ginsenosidimutans</name>
    <dbReference type="NCBI Taxonomy" id="1763828"/>
    <lineage>
        <taxon>Bacteria</taxon>
        <taxon>Pseudomonadati</taxon>
        <taxon>Pseudomonadota</taxon>
        <taxon>Alphaproteobacteria</taxon>
        <taxon>Sphingomonadales</taxon>
        <taxon>Sphingomonadaceae</taxon>
        <taxon>Hankyongella</taxon>
    </lineage>
</organism>
<gene>
    <name evidence="2" type="ORF">E6W36_08295</name>
</gene>
<dbReference type="InterPro" id="IPR027417">
    <property type="entry name" value="P-loop_NTPase"/>
</dbReference>
<protein>
    <submittedName>
        <fullName evidence="2">DUF87 domain-containing protein</fullName>
    </submittedName>
</protein>
<evidence type="ECO:0000313" key="3">
    <source>
        <dbReference type="Proteomes" id="UP000298714"/>
    </source>
</evidence>
<dbReference type="InterPro" id="IPR008571">
    <property type="entry name" value="HerA-like"/>
</dbReference>
<keyword evidence="3" id="KW-1185">Reference proteome</keyword>
<dbReference type="KEGG" id="hgn:E6W36_08295"/>
<evidence type="ECO:0000313" key="2">
    <source>
        <dbReference type="EMBL" id="QCI79543.1"/>
    </source>
</evidence>
<dbReference type="AlphaFoldDB" id="A0A4D7C9F9"/>
<feature type="domain" description="Helicase HerA central" evidence="1">
    <location>
        <begin position="151"/>
        <end position="387"/>
    </location>
</feature>